<evidence type="ECO:0000313" key="2">
    <source>
        <dbReference type="EMBL" id="VVW01302.1"/>
    </source>
</evidence>
<protein>
    <submittedName>
        <fullName evidence="2">Uncharacterized protein</fullName>
    </submittedName>
</protein>
<name>A0A5K1AGI1_9MAGN</name>
<feature type="region of interest" description="Disordered" evidence="1">
    <location>
        <begin position="381"/>
        <end position="418"/>
    </location>
</feature>
<feature type="compositionally biased region" description="Polar residues" evidence="1">
    <location>
        <begin position="350"/>
        <end position="362"/>
    </location>
</feature>
<evidence type="ECO:0000256" key="1">
    <source>
        <dbReference type="SAM" id="MobiDB-lite"/>
    </source>
</evidence>
<dbReference type="AlphaFoldDB" id="A0A5K1AGI1"/>
<feature type="compositionally biased region" description="Basic and acidic residues" evidence="1">
    <location>
        <begin position="331"/>
        <end position="345"/>
    </location>
</feature>
<dbReference type="PANTHER" id="PTHR22881:SF27">
    <property type="entry name" value="BROMODOMAIN CONTAINING 7_9"/>
    <property type="match status" value="1"/>
</dbReference>
<reference evidence="2" key="1">
    <citation type="submission" date="2019-09" db="EMBL/GenBank/DDBJ databases">
        <authorList>
            <person name="Zhang L."/>
        </authorList>
    </citation>
    <scope>NUCLEOTIDE SEQUENCE</scope>
</reference>
<accession>A0A5K1AGI1</accession>
<dbReference type="PANTHER" id="PTHR22881">
    <property type="entry name" value="BROMODOMAIN CONTAINING PROTEIN"/>
    <property type="match status" value="1"/>
</dbReference>
<gene>
    <name evidence="2" type="ORF">NYM_LOCUS13835</name>
</gene>
<dbReference type="EMBL" id="LR721780">
    <property type="protein sequence ID" value="VVW01302.1"/>
    <property type="molecule type" value="Genomic_DNA"/>
</dbReference>
<feature type="region of interest" description="Disordered" evidence="1">
    <location>
        <begin position="316"/>
        <end position="362"/>
    </location>
</feature>
<organism evidence="2">
    <name type="scientific">Nymphaea colorata</name>
    <name type="common">pocket water lily</name>
    <dbReference type="NCBI Taxonomy" id="210225"/>
    <lineage>
        <taxon>Eukaryota</taxon>
        <taxon>Viridiplantae</taxon>
        <taxon>Streptophyta</taxon>
        <taxon>Embryophyta</taxon>
        <taxon>Tracheophyta</taxon>
        <taxon>Spermatophyta</taxon>
        <taxon>Magnoliopsida</taxon>
        <taxon>Nymphaeales</taxon>
        <taxon>Nymphaeaceae</taxon>
        <taxon>Nymphaea</taxon>
    </lineage>
</organism>
<feature type="compositionally biased region" description="Polar residues" evidence="1">
    <location>
        <begin position="399"/>
        <end position="412"/>
    </location>
</feature>
<dbReference type="InterPro" id="IPR051831">
    <property type="entry name" value="Bromodomain_contain_prot"/>
</dbReference>
<proteinExistence type="predicted"/>
<sequence>MNQVGVHIEHAYARSLARFAASLGPSAWQVAARKIERVLPPGMKFGPGWVGEAEAPPSMKSLVESTPAVSAPTVDARCNAPPVSAPTVDARCNVPLVSAPTVDARCNVPPVSAPTVDARCNVPPVTTPTVDARCNVPPVTTPTVDVRCNVLPVTAPTVDARCNVAPVTAPTVDARCNVSDNTQESLKVPVPEGQLNPRVTSPHLLAANRIVDAREGFGNPRILSKENTKTLFNPAVHGARFPFQHHQNVSAQPSLNGFTGGYPMAHLAKQAQGSPVMPLMRPAKQQESIGLSNSKSGKEAMSSRLLDMANRNNIIQATPSKQLASEQFRPPSDRKARIDSSENSKPENAVSATDHSDNQFVSGNGARLQASWRGLSLQQKLDTTPPDLNIGFQPPGSPVRQNSGVLTETQQPDLALQL</sequence>
<feature type="compositionally biased region" description="Polar residues" evidence="1">
    <location>
        <begin position="316"/>
        <end position="325"/>
    </location>
</feature>